<feature type="transmembrane region" description="Helical" evidence="7">
    <location>
        <begin position="119"/>
        <end position="140"/>
    </location>
</feature>
<feature type="transmembrane region" description="Helical" evidence="7">
    <location>
        <begin position="93"/>
        <end position="113"/>
    </location>
</feature>
<dbReference type="SUPFAM" id="SSF161098">
    <property type="entry name" value="MetI-like"/>
    <property type="match status" value="1"/>
</dbReference>
<keyword evidence="5 7" id="KW-1133">Transmembrane helix</keyword>
<evidence type="ECO:0000313" key="9">
    <source>
        <dbReference type="EMBL" id="GHH99175.1"/>
    </source>
</evidence>
<feature type="domain" description="ABC transmembrane type-1" evidence="8">
    <location>
        <begin position="55"/>
        <end position="235"/>
    </location>
</feature>
<evidence type="ECO:0000313" key="10">
    <source>
        <dbReference type="Proteomes" id="UP000637074"/>
    </source>
</evidence>
<evidence type="ECO:0000259" key="8">
    <source>
        <dbReference type="PROSITE" id="PS50928"/>
    </source>
</evidence>
<organism evidence="9 10">
    <name type="scientific">Neobacillus kokaensis</name>
    <dbReference type="NCBI Taxonomy" id="2759023"/>
    <lineage>
        <taxon>Bacteria</taxon>
        <taxon>Bacillati</taxon>
        <taxon>Bacillota</taxon>
        <taxon>Bacilli</taxon>
        <taxon>Bacillales</taxon>
        <taxon>Bacillaceae</taxon>
        <taxon>Neobacillus</taxon>
    </lineage>
</organism>
<feature type="transmembrane region" description="Helical" evidence="7">
    <location>
        <begin position="62"/>
        <end position="81"/>
    </location>
</feature>
<evidence type="ECO:0000256" key="6">
    <source>
        <dbReference type="ARBA" id="ARBA00023136"/>
    </source>
</evidence>
<keyword evidence="4 7" id="KW-0812">Transmembrane</keyword>
<feature type="transmembrane region" description="Helical" evidence="7">
    <location>
        <begin position="161"/>
        <end position="182"/>
    </location>
</feature>
<dbReference type="Gene3D" id="1.10.3720.10">
    <property type="entry name" value="MetI-like"/>
    <property type="match status" value="1"/>
</dbReference>
<evidence type="ECO:0000256" key="5">
    <source>
        <dbReference type="ARBA" id="ARBA00022989"/>
    </source>
</evidence>
<dbReference type="InterPro" id="IPR035906">
    <property type="entry name" value="MetI-like_sf"/>
</dbReference>
<name>A0ABQ3N949_9BACI</name>
<protein>
    <submittedName>
        <fullName evidence="9">Sulfate ABC transporter permease</fullName>
    </submittedName>
</protein>
<proteinExistence type="inferred from homology"/>
<keyword evidence="2 7" id="KW-0813">Transport</keyword>
<evidence type="ECO:0000256" key="4">
    <source>
        <dbReference type="ARBA" id="ARBA00022692"/>
    </source>
</evidence>
<dbReference type="RefSeq" id="WP_191273671.1">
    <property type="nucleotide sequence ID" value="NZ_BNDS01000010.1"/>
</dbReference>
<reference evidence="9 10" key="1">
    <citation type="journal article" date="2022" name="Int. J. Syst. Evol. Microbiol.">
        <title>Neobacillus kokaensis sp. nov., isolated from soil.</title>
        <authorList>
            <person name="Yuki K."/>
            <person name="Matsubara H."/>
            <person name="Yamaguchi S."/>
        </authorList>
    </citation>
    <scope>NUCLEOTIDE SEQUENCE [LARGE SCALE GENOMIC DNA]</scope>
    <source>
        <strain evidence="9 10">LOB 377</strain>
    </source>
</reference>
<dbReference type="PANTHER" id="PTHR30151">
    <property type="entry name" value="ALKANE SULFONATE ABC TRANSPORTER-RELATED, MEMBRANE SUBUNIT"/>
    <property type="match status" value="1"/>
</dbReference>
<accession>A0ABQ3N949</accession>
<comment type="similarity">
    <text evidence="7">Belongs to the binding-protein-dependent transport system permease family.</text>
</comment>
<sequence length="253" mass="27587">MQSTIKRIIFFVLILIAWQGTVRILGVSPALMPAPTDVLDELAKGFADKTLIYDIIASFRRLAIGLAIAIIIGVGLGILLAKNKTADETLGTLILALQSVPSIVWLPIAIMWFGLNEKAVTFIVILGATLVMTINMRIGIKNVSPLYIKAAQTMGSRGWDLFIKIIFPASIPYAVTGIRLGWAFAWRALMAGEILSAGPGLGYTLKFASDFGNMKLVIGIMIIIGVIGTIVDILFFQRVEKNVLRRWGLETNN</sequence>
<dbReference type="Proteomes" id="UP000637074">
    <property type="component" value="Unassembled WGS sequence"/>
</dbReference>
<comment type="caution">
    <text evidence="9">The sequence shown here is derived from an EMBL/GenBank/DDBJ whole genome shotgun (WGS) entry which is preliminary data.</text>
</comment>
<comment type="subcellular location">
    <subcellularLocation>
        <location evidence="1 7">Cell membrane</location>
        <topology evidence="1 7">Multi-pass membrane protein</topology>
    </subcellularLocation>
</comment>
<dbReference type="PANTHER" id="PTHR30151:SF0">
    <property type="entry name" value="ABC TRANSPORTER PERMEASE PROTEIN MJ0413-RELATED"/>
    <property type="match status" value="1"/>
</dbReference>
<dbReference type="EMBL" id="BNDS01000010">
    <property type="protein sequence ID" value="GHH99175.1"/>
    <property type="molecule type" value="Genomic_DNA"/>
</dbReference>
<feature type="transmembrane region" description="Helical" evidence="7">
    <location>
        <begin position="216"/>
        <end position="236"/>
    </location>
</feature>
<dbReference type="CDD" id="cd06261">
    <property type="entry name" value="TM_PBP2"/>
    <property type="match status" value="1"/>
</dbReference>
<keyword evidence="3" id="KW-1003">Cell membrane</keyword>
<evidence type="ECO:0000256" key="7">
    <source>
        <dbReference type="RuleBase" id="RU363032"/>
    </source>
</evidence>
<gene>
    <name evidence="9" type="ORF">AM1BK_27180</name>
</gene>
<dbReference type="InterPro" id="IPR000515">
    <property type="entry name" value="MetI-like"/>
</dbReference>
<keyword evidence="10" id="KW-1185">Reference proteome</keyword>
<dbReference type="Pfam" id="PF00528">
    <property type="entry name" value="BPD_transp_1"/>
    <property type="match status" value="1"/>
</dbReference>
<evidence type="ECO:0000256" key="1">
    <source>
        <dbReference type="ARBA" id="ARBA00004651"/>
    </source>
</evidence>
<keyword evidence="6 7" id="KW-0472">Membrane</keyword>
<dbReference type="PROSITE" id="PS50928">
    <property type="entry name" value="ABC_TM1"/>
    <property type="match status" value="1"/>
</dbReference>
<evidence type="ECO:0000256" key="3">
    <source>
        <dbReference type="ARBA" id="ARBA00022475"/>
    </source>
</evidence>
<evidence type="ECO:0000256" key="2">
    <source>
        <dbReference type="ARBA" id="ARBA00022448"/>
    </source>
</evidence>